<name>A0A2T7BFH9_9BACT</name>
<dbReference type="Proteomes" id="UP000244450">
    <property type="component" value="Unassembled WGS sequence"/>
</dbReference>
<dbReference type="OrthoDB" id="10020123at2"/>
<keyword evidence="3" id="KW-1185">Reference proteome</keyword>
<dbReference type="EMBL" id="QCYK01000002">
    <property type="protein sequence ID" value="PUZ25039.1"/>
    <property type="molecule type" value="Genomic_DNA"/>
</dbReference>
<evidence type="ECO:0000256" key="1">
    <source>
        <dbReference type="SAM" id="Coils"/>
    </source>
</evidence>
<protein>
    <submittedName>
        <fullName evidence="2">Uncharacterized protein</fullName>
    </submittedName>
</protein>
<feature type="coiled-coil region" evidence="1">
    <location>
        <begin position="131"/>
        <end position="158"/>
    </location>
</feature>
<reference evidence="2 3" key="1">
    <citation type="submission" date="2018-04" db="EMBL/GenBank/DDBJ databases">
        <title>Chitinophaga fuyangensis sp. nov., isolated from soil in a chemical factory.</title>
        <authorList>
            <person name="Chen K."/>
        </authorList>
    </citation>
    <scope>NUCLEOTIDE SEQUENCE [LARGE SCALE GENOMIC DNA]</scope>
    <source>
        <strain evidence="2 3">LY-1</strain>
    </source>
</reference>
<gene>
    <name evidence="2" type="ORF">DCC81_12050</name>
</gene>
<keyword evidence="1" id="KW-0175">Coiled coil</keyword>
<sequence>MSNEQQSCPGAYYQPLFNLMEQEHGLILLESQMIDIIRVVESMKSKPGNNEQQKPITAEEFLKQHHGTYLPYDDIPHIMRQYADQQTAQLRQENEQLKRWKQEQIQLFHPLFDWVDENIPVELGRSRVTALCEMKAENERLQQELQQVKAQLDECSHFLRQCVEYFDGDMLENFKDAAEKFLSSITK</sequence>
<evidence type="ECO:0000313" key="3">
    <source>
        <dbReference type="Proteomes" id="UP000244450"/>
    </source>
</evidence>
<accession>A0A2T7BFH9</accession>
<dbReference type="AlphaFoldDB" id="A0A2T7BFH9"/>
<proteinExistence type="predicted"/>
<dbReference type="RefSeq" id="WP_108686876.1">
    <property type="nucleotide sequence ID" value="NZ_QCYK01000002.1"/>
</dbReference>
<comment type="caution">
    <text evidence="2">The sequence shown here is derived from an EMBL/GenBank/DDBJ whole genome shotgun (WGS) entry which is preliminary data.</text>
</comment>
<organism evidence="2 3">
    <name type="scientific">Chitinophaga parva</name>
    <dbReference type="NCBI Taxonomy" id="2169414"/>
    <lineage>
        <taxon>Bacteria</taxon>
        <taxon>Pseudomonadati</taxon>
        <taxon>Bacteroidota</taxon>
        <taxon>Chitinophagia</taxon>
        <taxon>Chitinophagales</taxon>
        <taxon>Chitinophagaceae</taxon>
        <taxon>Chitinophaga</taxon>
    </lineage>
</organism>
<evidence type="ECO:0000313" key="2">
    <source>
        <dbReference type="EMBL" id="PUZ25039.1"/>
    </source>
</evidence>